<reference evidence="1 2" key="1">
    <citation type="submission" date="2016-10" db="EMBL/GenBank/DDBJ databases">
        <authorList>
            <person name="de Groot N.N."/>
        </authorList>
    </citation>
    <scope>NUCLEOTIDE SEQUENCE [LARGE SCALE GENOMIC DNA]</scope>
    <source>
        <strain evidence="1 2">DSM 22489</strain>
    </source>
</reference>
<dbReference type="AlphaFoldDB" id="A0A1H5ZEJ5"/>
<organism evidence="1 2">
    <name type="scientific">Bryocella elongata</name>
    <dbReference type="NCBI Taxonomy" id="863522"/>
    <lineage>
        <taxon>Bacteria</taxon>
        <taxon>Pseudomonadati</taxon>
        <taxon>Acidobacteriota</taxon>
        <taxon>Terriglobia</taxon>
        <taxon>Terriglobales</taxon>
        <taxon>Acidobacteriaceae</taxon>
        <taxon>Bryocella</taxon>
    </lineage>
</organism>
<protein>
    <submittedName>
        <fullName evidence="1">Uncharacterized protein</fullName>
    </submittedName>
</protein>
<dbReference type="EMBL" id="FNVA01000004">
    <property type="protein sequence ID" value="SEG34712.1"/>
    <property type="molecule type" value="Genomic_DNA"/>
</dbReference>
<name>A0A1H5ZEJ5_9BACT</name>
<keyword evidence="2" id="KW-1185">Reference proteome</keyword>
<evidence type="ECO:0000313" key="2">
    <source>
        <dbReference type="Proteomes" id="UP000236728"/>
    </source>
</evidence>
<accession>A0A1H5ZEJ5</accession>
<proteinExistence type="predicted"/>
<sequence>MEIRAKQEYLRLLLMVTKVHVTSDERCENTGDEEWRQVNRKWLDAFAMGQSYRAILERQFLCSAAAYPMYKPPLTSRVWPVM</sequence>
<dbReference type="Proteomes" id="UP000236728">
    <property type="component" value="Unassembled WGS sequence"/>
</dbReference>
<evidence type="ECO:0000313" key="1">
    <source>
        <dbReference type="EMBL" id="SEG34712.1"/>
    </source>
</evidence>
<gene>
    <name evidence="1" type="ORF">SAMN05421819_2610</name>
</gene>